<accession>A0A6L2LG31</accession>
<keyword evidence="1" id="KW-0812">Transmembrane</keyword>
<evidence type="ECO:0000313" key="2">
    <source>
        <dbReference type="EMBL" id="GEU60059.1"/>
    </source>
</evidence>
<name>A0A6L2LG31_TANCI</name>
<keyword evidence="1" id="KW-1133">Transmembrane helix</keyword>
<reference evidence="2" key="1">
    <citation type="journal article" date="2019" name="Sci. Rep.">
        <title>Draft genome of Tanacetum cinerariifolium, the natural source of mosquito coil.</title>
        <authorList>
            <person name="Yamashiro T."/>
            <person name="Shiraishi A."/>
            <person name="Satake H."/>
            <person name="Nakayama K."/>
        </authorList>
    </citation>
    <scope>NUCLEOTIDE SEQUENCE</scope>
</reference>
<gene>
    <name evidence="2" type="ORF">Tci_032037</name>
</gene>
<evidence type="ECO:0000256" key="1">
    <source>
        <dbReference type="SAM" id="Phobius"/>
    </source>
</evidence>
<proteinExistence type="predicted"/>
<protein>
    <submittedName>
        <fullName evidence="2">Uncharacterized protein</fullName>
    </submittedName>
</protein>
<dbReference type="AlphaFoldDB" id="A0A6L2LG31"/>
<comment type="caution">
    <text evidence="2">The sequence shown here is derived from an EMBL/GenBank/DDBJ whole genome shotgun (WGS) entry which is preliminary data.</text>
</comment>
<feature type="transmembrane region" description="Helical" evidence="1">
    <location>
        <begin position="39"/>
        <end position="56"/>
    </location>
</feature>
<sequence length="81" mass="9671">MTKYDWLVGVIIINKHVKRRILRALKMIRRSKDKRRKNLRFLRAVSSLTAVVLAVWPWSSQYLWVLFLSIPCNRFLLNVSS</sequence>
<organism evidence="2">
    <name type="scientific">Tanacetum cinerariifolium</name>
    <name type="common">Dalmatian daisy</name>
    <name type="synonym">Chrysanthemum cinerariifolium</name>
    <dbReference type="NCBI Taxonomy" id="118510"/>
    <lineage>
        <taxon>Eukaryota</taxon>
        <taxon>Viridiplantae</taxon>
        <taxon>Streptophyta</taxon>
        <taxon>Embryophyta</taxon>
        <taxon>Tracheophyta</taxon>
        <taxon>Spermatophyta</taxon>
        <taxon>Magnoliopsida</taxon>
        <taxon>eudicotyledons</taxon>
        <taxon>Gunneridae</taxon>
        <taxon>Pentapetalae</taxon>
        <taxon>asterids</taxon>
        <taxon>campanulids</taxon>
        <taxon>Asterales</taxon>
        <taxon>Asteraceae</taxon>
        <taxon>Asteroideae</taxon>
        <taxon>Anthemideae</taxon>
        <taxon>Anthemidinae</taxon>
        <taxon>Tanacetum</taxon>
    </lineage>
</organism>
<dbReference type="EMBL" id="BKCJ010004275">
    <property type="protein sequence ID" value="GEU60059.1"/>
    <property type="molecule type" value="Genomic_DNA"/>
</dbReference>
<keyword evidence="1" id="KW-0472">Membrane</keyword>